<dbReference type="AlphaFoldDB" id="B8HCI3"/>
<name>B8HCI3_PSECP</name>
<dbReference type="KEGG" id="ach:Achl_2634"/>
<keyword evidence="1" id="KW-1133">Transmembrane helix</keyword>
<accession>B8HCI3</accession>
<dbReference type="STRING" id="452863.Achl_2634"/>
<dbReference type="eggNOG" id="COG3847">
    <property type="taxonomic scope" value="Bacteria"/>
</dbReference>
<dbReference type="RefSeq" id="WP_015937808.1">
    <property type="nucleotide sequence ID" value="NC_011886.1"/>
</dbReference>
<dbReference type="OrthoDB" id="5121461at2"/>
<gene>
    <name evidence="2" type="ordered locus">Achl_2634</name>
</gene>
<keyword evidence="1" id="KW-0472">Membrane</keyword>
<sequence>MNNLILSVLTYVTGLRNRMDSEKGATATEYSLLVAFIALLIIAGVTLFGNALSAWFSTLGSTVGAW</sequence>
<evidence type="ECO:0000313" key="3">
    <source>
        <dbReference type="Proteomes" id="UP000002505"/>
    </source>
</evidence>
<dbReference type="Proteomes" id="UP000002505">
    <property type="component" value="Chromosome"/>
</dbReference>
<evidence type="ECO:0000256" key="1">
    <source>
        <dbReference type="SAM" id="Phobius"/>
    </source>
</evidence>
<evidence type="ECO:0000313" key="2">
    <source>
        <dbReference type="EMBL" id="ACL40599.1"/>
    </source>
</evidence>
<dbReference type="InterPro" id="IPR007047">
    <property type="entry name" value="Flp_Fap"/>
</dbReference>
<feature type="transmembrane region" description="Helical" evidence="1">
    <location>
        <begin position="30"/>
        <end position="52"/>
    </location>
</feature>
<dbReference type="Pfam" id="PF04964">
    <property type="entry name" value="Flp_Fap"/>
    <property type="match status" value="1"/>
</dbReference>
<protein>
    <submittedName>
        <fullName evidence="2">Flp/Fap pilin component</fullName>
    </submittedName>
</protein>
<dbReference type="EMBL" id="CP001341">
    <property type="protein sequence ID" value="ACL40599.1"/>
    <property type="molecule type" value="Genomic_DNA"/>
</dbReference>
<dbReference type="HOGENOM" id="CLU_171854_4_1_11"/>
<keyword evidence="3" id="KW-1185">Reference proteome</keyword>
<organism evidence="2 3">
    <name type="scientific">Pseudarthrobacter chlorophenolicus (strain ATCC 700700 / DSM 12829 / CIP 107037 / JCM 12360 / KCTC 9906 / NCIMB 13794 / A6)</name>
    <name type="common">Arthrobacter chlorophenolicus</name>
    <dbReference type="NCBI Taxonomy" id="452863"/>
    <lineage>
        <taxon>Bacteria</taxon>
        <taxon>Bacillati</taxon>
        <taxon>Actinomycetota</taxon>
        <taxon>Actinomycetes</taxon>
        <taxon>Micrococcales</taxon>
        <taxon>Micrococcaceae</taxon>
        <taxon>Pseudarthrobacter</taxon>
    </lineage>
</organism>
<keyword evidence="1" id="KW-0812">Transmembrane</keyword>
<reference evidence="2" key="1">
    <citation type="submission" date="2009-01" db="EMBL/GenBank/DDBJ databases">
        <title>Complete sequence of chromosome of Arthrobacter chlorophenolicus A6.</title>
        <authorList>
            <consortium name="US DOE Joint Genome Institute"/>
            <person name="Lucas S."/>
            <person name="Copeland A."/>
            <person name="Lapidus A."/>
            <person name="Glavina del Rio T."/>
            <person name="Tice H."/>
            <person name="Bruce D."/>
            <person name="Goodwin L."/>
            <person name="Pitluck S."/>
            <person name="Goltsman E."/>
            <person name="Clum A."/>
            <person name="Larimer F."/>
            <person name="Land M."/>
            <person name="Hauser L."/>
            <person name="Kyrpides N."/>
            <person name="Mikhailova N."/>
            <person name="Jansson J."/>
            <person name="Richardson P."/>
        </authorList>
    </citation>
    <scope>NUCLEOTIDE SEQUENCE [LARGE SCALE GENOMIC DNA]</scope>
    <source>
        <strain evidence="2">A6</strain>
    </source>
</reference>
<proteinExistence type="predicted"/>